<dbReference type="Pfam" id="PF14693">
    <property type="entry name" value="Ribosomal_TL5_C"/>
    <property type="match status" value="1"/>
</dbReference>
<dbReference type="Proteomes" id="UP000009170">
    <property type="component" value="Unassembled WGS sequence"/>
</dbReference>
<evidence type="ECO:0000313" key="9">
    <source>
        <dbReference type="Proteomes" id="UP000009170"/>
    </source>
</evidence>
<keyword evidence="3 8" id="KW-0689">Ribosomal protein</keyword>
<protein>
    <submittedName>
        <fullName evidence="8">Ribosomal protein L25/Gln-tRNA synthetase,beta-barrel domain</fullName>
    </submittedName>
</protein>
<dbReference type="RefSeq" id="XP_003082056.2">
    <property type="nucleotide sequence ID" value="XM_003082008.2"/>
</dbReference>
<dbReference type="GeneID" id="9835888"/>
<sequence length="243" mass="26225">MRGRALGRALVKRALGGARTPLASFATTTRDGDGDRTSEPSTSSSFERLTCETRAGTGKGIAGRTRREGRVPAVLFRPGSVEKTLLTASERELNAAVRRHTLAGTQCEVFELEVTDGDGTPRIVRALAKQVHMHAYNKSVENVCFLEVEPETEVRVRVPVETLGEDVSPGVKRGGFVQILRKTVPVKCRSDSIPKKFTVDVSALDAGKIIRIRDVKVAEGIKLLDANLDLPLIIIAGKVKSAA</sequence>
<evidence type="ECO:0000259" key="6">
    <source>
        <dbReference type="Pfam" id="PF01386"/>
    </source>
</evidence>
<evidence type="ECO:0000313" key="8">
    <source>
        <dbReference type="EMBL" id="CEF99680.1"/>
    </source>
</evidence>
<dbReference type="Gene3D" id="2.40.240.10">
    <property type="entry name" value="Ribosomal Protein L25, Chain P"/>
    <property type="match status" value="1"/>
</dbReference>
<dbReference type="InterPro" id="IPR011035">
    <property type="entry name" value="Ribosomal_bL25/Gln-tRNA_synth"/>
</dbReference>
<dbReference type="InterPro" id="IPR020930">
    <property type="entry name" value="Ribosomal_uL5_bac-type"/>
</dbReference>
<dbReference type="InterPro" id="IPR020057">
    <property type="entry name" value="Ribosomal_bL25_b-dom"/>
</dbReference>
<name>A0A090M611_OSTTA</name>
<keyword evidence="9" id="KW-1185">Reference proteome</keyword>
<gene>
    <name evidence="8" type="ORF">OT_ostta11g02360</name>
</gene>
<dbReference type="KEGG" id="ota:OT_ostta11g02360"/>
<dbReference type="EMBL" id="CAID01000011">
    <property type="protein sequence ID" value="CEF99680.1"/>
    <property type="molecule type" value="Genomic_DNA"/>
</dbReference>
<dbReference type="STRING" id="70448.A0A090M611"/>
<dbReference type="InterPro" id="IPR037121">
    <property type="entry name" value="Ribosomal_bL25_C"/>
</dbReference>
<evidence type="ECO:0000256" key="3">
    <source>
        <dbReference type="ARBA" id="ARBA00022980"/>
    </source>
</evidence>
<dbReference type="NCBIfam" id="TIGR00731">
    <property type="entry name" value="bL25_bact_ctc"/>
    <property type="match status" value="1"/>
</dbReference>
<evidence type="ECO:0000256" key="2">
    <source>
        <dbReference type="ARBA" id="ARBA00022884"/>
    </source>
</evidence>
<dbReference type="InterPro" id="IPR020056">
    <property type="entry name" value="Rbsml_bL25/Gln-tRNA_synth_N"/>
</dbReference>
<feature type="domain" description="Large ribosomal subunit protein bL25 L25" evidence="6">
    <location>
        <begin position="49"/>
        <end position="145"/>
    </location>
</feature>
<organism evidence="8 9">
    <name type="scientific">Ostreococcus tauri</name>
    <name type="common">Marine green alga</name>
    <dbReference type="NCBI Taxonomy" id="70448"/>
    <lineage>
        <taxon>Eukaryota</taxon>
        <taxon>Viridiplantae</taxon>
        <taxon>Chlorophyta</taxon>
        <taxon>Mamiellophyceae</taxon>
        <taxon>Mamiellales</taxon>
        <taxon>Bathycoccaceae</taxon>
        <taxon>Ostreococcus</taxon>
    </lineage>
</organism>
<reference evidence="8 9" key="2">
    <citation type="journal article" date="2014" name="BMC Genomics">
        <title>An improved genome of the model marine alga Ostreococcus tauri unfolds by assessing Illumina de novo assemblies.</title>
        <authorList>
            <person name="Blanc-Mathieu R."/>
            <person name="Verhelst B."/>
            <person name="Derelle E."/>
            <person name="Rombauts S."/>
            <person name="Bouget F.Y."/>
            <person name="Carre I."/>
            <person name="Chateau A."/>
            <person name="Eyre-Walker A."/>
            <person name="Grimsley N."/>
            <person name="Moreau H."/>
            <person name="Piegu B."/>
            <person name="Rivals E."/>
            <person name="Schackwitz W."/>
            <person name="Van de Peer Y."/>
            <person name="Piganeau G."/>
        </authorList>
    </citation>
    <scope>NUCLEOTIDE SEQUENCE [LARGE SCALE GENOMIC DNA]</scope>
    <source>
        <strain evidence="9">OTTH 0595 / CCAP 157/2 / RCC745</strain>
    </source>
</reference>
<dbReference type="SUPFAM" id="SSF50715">
    <property type="entry name" value="Ribosomal protein L25-like"/>
    <property type="match status" value="1"/>
</dbReference>
<keyword evidence="4" id="KW-0687">Ribonucleoprotein</keyword>
<evidence type="ECO:0000259" key="7">
    <source>
        <dbReference type="Pfam" id="PF14693"/>
    </source>
</evidence>
<dbReference type="GO" id="GO:0003735">
    <property type="term" value="F:structural constituent of ribosome"/>
    <property type="evidence" value="ECO:0007669"/>
    <property type="project" value="InterPro"/>
</dbReference>
<proteinExistence type="inferred from homology"/>
<evidence type="ECO:0000256" key="4">
    <source>
        <dbReference type="ARBA" id="ARBA00023274"/>
    </source>
</evidence>
<dbReference type="InParanoid" id="A0A090M611"/>
<dbReference type="GO" id="GO:0022625">
    <property type="term" value="C:cytosolic large ribosomal subunit"/>
    <property type="evidence" value="ECO:0007669"/>
    <property type="project" value="TreeGrafter"/>
</dbReference>
<dbReference type="GO" id="GO:0008097">
    <property type="term" value="F:5S rRNA binding"/>
    <property type="evidence" value="ECO:0007669"/>
    <property type="project" value="InterPro"/>
</dbReference>
<dbReference type="InterPro" id="IPR001021">
    <property type="entry name" value="Ribosomal_bL25_long"/>
</dbReference>
<evidence type="ECO:0000256" key="5">
    <source>
        <dbReference type="SAM" id="MobiDB-lite"/>
    </source>
</evidence>
<dbReference type="OrthoDB" id="498485at2759"/>
<feature type="region of interest" description="Disordered" evidence="5">
    <location>
        <begin position="22"/>
        <end position="46"/>
    </location>
</feature>
<keyword evidence="1" id="KW-0699">rRNA-binding</keyword>
<evidence type="ECO:0000256" key="1">
    <source>
        <dbReference type="ARBA" id="ARBA00022730"/>
    </source>
</evidence>
<dbReference type="GO" id="GO:0006412">
    <property type="term" value="P:translation"/>
    <property type="evidence" value="ECO:0007669"/>
    <property type="project" value="InterPro"/>
</dbReference>
<dbReference type="Gene3D" id="2.170.120.20">
    <property type="entry name" value="Ribosomal protein L25, beta domain"/>
    <property type="match status" value="1"/>
</dbReference>
<dbReference type="PANTHER" id="PTHR33284">
    <property type="entry name" value="RIBOSOMAL PROTEIN L25/GLN-TRNA SYNTHETASE, ANTI-CODON-BINDING DOMAIN-CONTAINING PROTEIN"/>
    <property type="match status" value="1"/>
</dbReference>
<dbReference type="InterPro" id="IPR029751">
    <property type="entry name" value="Ribosomal_L25_dom"/>
</dbReference>
<dbReference type="FunCoup" id="A0A090M611">
    <property type="interactions" value="403"/>
</dbReference>
<feature type="domain" description="Large ribosomal subunit protein bL25 beta" evidence="7">
    <location>
        <begin position="153"/>
        <end position="227"/>
    </location>
</feature>
<comment type="caution">
    <text evidence="8">The sequence shown here is derived from an EMBL/GenBank/DDBJ whole genome shotgun (WGS) entry which is preliminary data.</text>
</comment>
<dbReference type="PANTHER" id="PTHR33284:SF1">
    <property type="entry name" value="RIBOSOMAL PROTEIN L25_GLN-TRNA SYNTHETASE, ANTI-CODON-BINDING DOMAIN-CONTAINING PROTEIN"/>
    <property type="match status" value="1"/>
</dbReference>
<reference evidence="9" key="1">
    <citation type="journal article" date="2006" name="Proc. Natl. Acad. Sci. U.S.A.">
        <title>Genome analysis of the smallest free-living eukaryote Ostreococcus tauri unveils many unique features.</title>
        <authorList>
            <person name="Derelle E."/>
            <person name="Ferraz C."/>
            <person name="Rombauts S."/>
            <person name="Rouze P."/>
            <person name="Worden A.Z."/>
            <person name="Robbens S."/>
            <person name="Partensky F."/>
            <person name="Degroeve S."/>
            <person name="Echeynie S."/>
            <person name="Cooke R."/>
            <person name="Saeys Y."/>
            <person name="Wuyts J."/>
            <person name="Jabbari K."/>
            <person name="Bowler C."/>
            <person name="Panaud O."/>
            <person name="Piegu B."/>
            <person name="Ball S.G."/>
            <person name="Ral J.-P."/>
            <person name="Bouget F.-Y."/>
            <person name="Piganeau G."/>
            <person name="De Baets B."/>
            <person name="Picard A."/>
            <person name="Delseny M."/>
            <person name="Demaille J."/>
            <person name="Van de Peer Y."/>
            <person name="Moreau H."/>
        </authorList>
    </citation>
    <scope>NUCLEOTIDE SEQUENCE [LARGE SCALE GENOMIC DNA]</scope>
    <source>
        <strain evidence="9">OTTH 0595 / CCAP 157/2 / RCC745</strain>
    </source>
</reference>
<keyword evidence="2" id="KW-0694">RNA-binding</keyword>
<accession>A0A090M611</accession>
<dbReference type="CDD" id="cd00495">
    <property type="entry name" value="Ribosomal_L25_TL5_CTC"/>
    <property type="match status" value="1"/>
</dbReference>
<dbReference type="Pfam" id="PF01386">
    <property type="entry name" value="Ribosomal_L25p"/>
    <property type="match status" value="1"/>
</dbReference>
<dbReference type="AlphaFoldDB" id="A0A090M611"/>
<dbReference type="HAMAP" id="MF_01334">
    <property type="entry name" value="Ribosomal_bL25_CTC"/>
    <property type="match status" value="1"/>
</dbReference>